<keyword evidence="5" id="KW-0129">CBS domain</keyword>
<keyword evidence="3" id="KW-0677">Repeat</keyword>
<keyword evidence="10" id="KW-1185">Reference proteome</keyword>
<dbReference type="Gene3D" id="1.10.3080.10">
    <property type="entry name" value="Clc chloride channel"/>
    <property type="match status" value="1"/>
</dbReference>
<dbReference type="SUPFAM" id="SSF81340">
    <property type="entry name" value="Clc chloride channel"/>
    <property type="match status" value="1"/>
</dbReference>
<name>A0A3L6QIS3_PANMI</name>
<keyword evidence="7" id="KW-0406">Ion transport</keyword>
<evidence type="ECO:0000256" key="8">
    <source>
        <dbReference type="SAM" id="Phobius"/>
    </source>
</evidence>
<keyword evidence="7" id="KW-0868">Chloride</keyword>
<proteinExistence type="predicted"/>
<protein>
    <submittedName>
        <fullName evidence="9">Chloride channel protein CLC-c-like</fullName>
    </submittedName>
</protein>
<evidence type="ECO:0000256" key="6">
    <source>
        <dbReference type="ARBA" id="ARBA00023136"/>
    </source>
</evidence>
<dbReference type="STRING" id="4540.A0A3L6QIS3"/>
<evidence type="ECO:0000313" key="9">
    <source>
        <dbReference type="EMBL" id="RLM80558.1"/>
    </source>
</evidence>
<dbReference type="GO" id="GO:0005247">
    <property type="term" value="F:voltage-gated chloride channel activity"/>
    <property type="evidence" value="ECO:0007669"/>
    <property type="project" value="InterPro"/>
</dbReference>
<dbReference type="InterPro" id="IPR014743">
    <property type="entry name" value="Cl-channel_core"/>
</dbReference>
<dbReference type="InterPro" id="IPR001807">
    <property type="entry name" value="ClC"/>
</dbReference>
<dbReference type="EMBL" id="PQIB02000012">
    <property type="protein sequence ID" value="RLM80558.1"/>
    <property type="molecule type" value="Genomic_DNA"/>
</dbReference>
<evidence type="ECO:0000256" key="2">
    <source>
        <dbReference type="ARBA" id="ARBA00022692"/>
    </source>
</evidence>
<feature type="transmembrane region" description="Helical" evidence="8">
    <location>
        <begin position="63"/>
        <end position="83"/>
    </location>
</feature>
<keyword evidence="7" id="KW-0407">Ion channel</keyword>
<organism evidence="9 10">
    <name type="scientific">Panicum miliaceum</name>
    <name type="common">Proso millet</name>
    <name type="synonym">Broomcorn millet</name>
    <dbReference type="NCBI Taxonomy" id="4540"/>
    <lineage>
        <taxon>Eukaryota</taxon>
        <taxon>Viridiplantae</taxon>
        <taxon>Streptophyta</taxon>
        <taxon>Embryophyta</taxon>
        <taxon>Tracheophyta</taxon>
        <taxon>Spermatophyta</taxon>
        <taxon>Magnoliopsida</taxon>
        <taxon>Liliopsida</taxon>
        <taxon>Poales</taxon>
        <taxon>Poaceae</taxon>
        <taxon>PACMAD clade</taxon>
        <taxon>Panicoideae</taxon>
        <taxon>Panicodae</taxon>
        <taxon>Paniceae</taxon>
        <taxon>Panicinae</taxon>
        <taxon>Panicum</taxon>
        <taxon>Panicum sect. Panicum</taxon>
    </lineage>
</organism>
<dbReference type="PANTHER" id="PTHR11689:SF145">
    <property type="entry name" value="CHLORIDE CHANNEL PROTEIN"/>
    <property type="match status" value="1"/>
</dbReference>
<dbReference type="AlphaFoldDB" id="A0A3L6QIS3"/>
<comment type="caution">
    <text evidence="9">The sequence shown here is derived from an EMBL/GenBank/DDBJ whole genome shotgun (WGS) entry which is preliminary data.</text>
</comment>
<keyword evidence="4 8" id="KW-1133">Transmembrane helix</keyword>
<feature type="transmembrane region" description="Helical" evidence="8">
    <location>
        <begin position="6"/>
        <end position="25"/>
    </location>
</feature>
<evidence type="ECO:0000256" key="3">
    <source>
        <dbReference type="ARBA" id="ARBA00022737"/>
    </source>
</evidence>
<evidence type="ECO:0000256" key="1">
    <source>
        <dbReference type="ARBA" id="ARBA00004141"/>
    </source>
</evidence>
<dbReference type="PANTHER" id="PTHR11689">
    <property type="entry name" value="CHLORIDE CHANNEL PROTEIN CLC FAMILY MEMBER"/>
    <property type="match status" value="1"/>
</dbReference>
<evidence type="ECO:0000256" key="5">
    <source>
        <dbReference type="ARBA" id="ARBA00023122"/>
    </source>
</evidence>
<sequence length="95" mass="10520">MLKERWRSALLWRTFFTTAVVAVVLRGLIEFCRSGKCGLFGQGGLIMFDLSSTVATYSTPDLIAIIILGIIGGIFGGLFNFLLDKILRVYSIINE</sequence>
<dbReference type="InterPro" id="IPR002251">
    <property type="entry name" value="Cl_channel_pln"/>
</dbReference>
<dbReference type="GO" id="GO:0009705">
    <property type="term" value="C:plant-type vacuole membrane"/>
    <property type="evidence" value="ECO:0007669"/>
    <property type="project" value="TreeGrafter"/>
</dbReference>
<accession>A0A3L6QIS3</accession>
<gene>
    <name evidence="9" type="ORF">C2845_PM12G17390</name>
</gene>
<dbReference type="InterPro" id="IPR051280">
    <property type="entry name" value="Cl-channel/antiporter"/>
</dbReference>
<keyword evidence="2 8" id="KW-0812">Transmembrane</keyword>
<keyword evidence="7" id="KW-0869">Chloride channel</keyword>
<dbReference type="GO" id="GO:0034707">
    <property type="term" value="C:chloride channel complex"/>
    <property type="evidence" value="ECO:0007669"/>
    <property type="project" value="UniProtKB-KW"/>
</dbReference>
<keyword evidence="7" id="KW-0813">Transport</keyword>
<dbReference type="Proteomes" id="UP000275267">
    <property type="component" value="Unassembled WGS sequence"/>
</dbReference>
<comment type="subcellular location">
    <subcellularLocation>
        <location evidence="1">Membrane</location>
        <topology evidence="1">Multi-pass membrane protein</topology>
    </subcellularLocation>
</comment>
<dbReference type="OrthoDB" id="1746149at2759"/>
<evidence type="ECO:0000256" key="4">
    <source>
        <dbReference type="ARBA" id="ARBA00022989"/>
    </source>
</evidence>
<keyword evidence="6 8" id="KW-0472">Membrane</keyword>
<evidence type="ECO:0000256" key="7">
    <source>
        <dbReference type="ARBA" id="ARBA00023173"/>
    </source>
</evidence>
<evidence type="ECO:0000313" key="10">
    <source>
        <dbReference type="Proteomes" id="UP000275267"/>
    </source>
</evidence>
<dbReference type="Pfam" id="PF00654">
    <property type="entry name" value="Voltage_CLC"/>
    <property type="match status" value="1"/>
</dbReference>
<reference evidence="10" key="1">
    <citation type="journal article" date="2019" name="Nat. Commun.">
        <title>The genome of broomcorn millet.</title>
        <authorList>
            <person name="Zou C."/>
            <person name="Miki D."/>
            <person name="Li D."/>
            <person name="Tang Q."/>
            <person name="Xiao L."/>
            <person name="Rajput S."/>
            <person name="Deng P."/>
            <person name="Jia W."/>
            <person name="Huang R."/>
            <person name="Zhang M."/>
            <person name="Sun Y."/>
            <person name="Hu J."/>
            <person name="Fu X."/>
            <person name="Schnable P.S."/>
            <person name="Li F."/>
            <person name="Zhang H."/>
            <person name="Feng B."/>
            <person name="Zhu X."/>
            <person name="Liu R."/>
            <person name="Schnable J.C."/>
            <person name="Zhu J.-K."/>
            <person name="Zhang H."/>
        </authorList>
    </citation>
    <scope>NUCLEOTIDE SEQUENCE [LARGE SCALE GENOMIC DNA]</scope>
</reference>
<dbReference type="PRINTS" id="PR01120">
    <property type="entry name" value="CLCHANNELPLT"/>
</dbReference>